<dbReference type="Gene3D" id="2.30.29.30">
    <property type="entry name" value="Pleckstrin-homology domain (PH domain)/Phosphotyrosine-binding domain (PTB)"/>
    <property type="match status" value="1"/>
</dbReference>
<evidence type="ECO:0000313" key="4">
    <source>
        <dbReference type="Proteomes" id="UP001236663"/>
    </source>
</evidence>
<organism evidence="3 4">
    <name type="scientific">Cyclobacterium jeungdonense</name>
    <dbReference type="NCBI Taxonomy" id="708087"/>
    <lineage>
        <taxon>Bacteria</taxon>
        <taxon>Pseudomonadati</taxon>
        <taxon>Bacteroidota</taxon>
        <taxon>Cytophagia</taxon>
        <taxon>Cytophagales</taxon>
        <taxon>Cyclobacteriaceae</taxon>
        <taxon>Cyclobacterium</taxon>
    </lineage>
</organism>
<evidence type="ECO:0000313" key="3">
    <source>
        <dbReference type="EMBL" id="MDN3689786.1"/>
    </source>
</evidence>
<dbReference type="RefSeq" id="WP_163383670.1">
    <property type="nucleotide sequence ID" value="NZ_JAUFQS010000047.1"/>
</dbReference>
<keyword evidence="1" id="KW-0472">Membrane</keyword>
<evidence type="ECO:0000256" key="1">
    <source>
        <dbReference type="SAM" id="Phobius"/>
    </source>
</evidence>
<comment type="caution">
    <text evidence="3">The sequence shown here is derived from an EMBL/GenBank/DDBJ whole genome shotgun (WGS) entry which is preliminary data.</text>
</comment>
<dbReference type="Pfam" id="PF02893">
    <property type="entry name" value="GRAM"/>
    <property type="match status" value="1"/>
</dbReference>
<gene>
    <name evidence="3" type="ORF">QWZ15_18330</name>
</gene>
<dbReference type="InterPro" id="IPR004182">
    <property type="entry name" value="GRAM"/>
</dbReference>
<reference evidence="4" key="1">
    <citation type="journal article" date="2019" name="Int. J. Syst. Evol. Microbiol.">
        <title>The Global Catalogue of Microorganisms (GCM) 10K type strain sequencing project: providing services to taxonomists for standard genome sequencing and annotation.</title>
        <authorList>
            <consortium name="The Broad Institute Genomics Platform"/>
            <consortium name="The Broad Institute Genome Sequencing Center for Infectious Disease"/>
            <person name="Wu L."/>
            <person name="Ma J."/>
        </authorList>
    </citation>
    <scope>NUCLEOTIDE SEQUENCE [LARGE SCALE GENOMIC DNA]</scope>
    <source>
        <strain evidence="4">CECT 7706</strain>
    </source>
</reference>
<proteinExistence type="predicted"/>
<sequence length="178" mass="20359">MRTDWKYRLMLAFQMGVLYTLGIWAMDYLSADNKVDSLNSLLFKGLFFGITFGLVFPYLFNALAGKVFTKMGANIHPVLEPTEIIEKEGPATLFKGLEGVGGKLFLTNKRVIFKSHQLNIQRGQTDIDFSSISGIEKRMVNKRGNARIVIRTKTGKEYQLVVYKPELWNTEINERITR</sequence>
<dbReference type="Proteomes" id="UP001236663">
    <property type="component" value="Unassembled WGS sequence"/>
</dbReference>
<feature type="transmembrane region" description="Helical" evidence="1">
    <location>
        <begin position="46"/>
        <end position="64"/>
    </location>
</feature>
<keyword evidence="1" id="KW-1133">Transmembrane helix</keyword>
<keyword evidence="4" id="KW-1185">Reference proteome</keyword>
<accession>A0ABT8CB88</accession>
<name>A0ABT8CB88_9BACT</name>
<keyword evidence="1" id="KW-0812">Transmembrane</keyword>
<dbReference type="InterPro" id="IPR011993">
    <property type="entry name" value="PH-like_dom_sf"/>
</dbReference>
<feature type="domain" description="GRAM" evidence="2">
    <location>
        <begin position="88"/>
        <end position="156"/>
    </location>
</feature>
<evidence type="ECO:0000259" key="2">
    <source>
        <dbReference type="Pfam" id="PF02893"/>
    </source>
</evidence>
<protein>
    <submittedName>
        <fullName evidence="3">GRAM domain-containing protein</fullName>
    </submittedName>
</protein>
<dbReference type="EMBL" id="JAUFQS010000047">
    <property type="protein sequence ID" value="MDN3689786.1"/>
    <property type="molecule type" value="Genomic_DNA"/>
</dbReference>
<feature type="transmembrane region" description="Helical" evidence="1">
    <location>
        <begin position="7"/>
        <end position="26"/>
    </location>
</feature>